<comment type="caution">
    <text evidence="3">The sequence shown here is derived from an EMBL/GenBank/DDBJ whole genome shotgun (WGS) entry which is preliminary data.</text>
</comment>
<dbReference type="Gene3D" id="3.40.50.12780">
    <property type="entry name" value="N-terminal domain of ligase-like"/>
    <property type="match status" value="1"/>
</dbReference>
<dbReference type="PANTHER" id="PTHR43767">
    <property type="entry name" value="LONG-CHAIN-FATTY-ACID--COA LIGASE"/>
    <property type="match status" value="1"/>
</dbReference>
<organism evidence="3 4">
    <name type="scientific">Sphingomonas aurantiaca</name>
    <dbReference type="NCBI Taxonomy" id="185949"/>
    <lineage>
        <taxon>Bacteria</taxon>
        <taxon>Pseudomonadati</taxon>
        <taxon>Pseudomonadota</taxon>
        <taxon>Alphaproteobacteria</taxon>
        <taxon>Sphingomonadales</taxon>
        <taxon>Sphingomonadaceae</taxon>
        <taxon>Sphingomonas</taxon>
    </lineage>
</organism>
<feature type="domain" description="AMP-dependent synthetase/ligase" evidence="2">
    <location>
        <begin position="107"/>
        <end position="245"/>
    </location>
</feature>
<dbReference type="SUPFAM" id="SSF56801">
    <property type="entry name" value="Acetyl-CoA synthetase-like"/>
    <property type="match status" value="1"/>
</dbReference>
<dbReference type="Pfam" id="PF00501">
    <property type="entry name" value="AMP-binding"/>
    <property type="match status" value="1"/>
</dbReference>
<dbReference type="AlphaFoldDB" id="A0A2T5GIW8"/>
<dbReference type="PANTHER" id="PTHR43767:SF8">
    <property type="entry name" value="LONG-CHAIN-FATTY-ACID--COA LIGASE"/>
    <property type="match status" value="1"/>
</dbReference>
<keyword evidence="4" id="KW-1185">Reference proteome</keyword>
<dbReference type="Gene3D" id="3.30.300.30">
    <property type="match status" value="1"/>
</dbReference>
<reference evidence="3 4" key="1">
    <citation type="submission" date="2018-04" db="EMBL/GenBank/DDBJ databases">
        <title>Genomic Encyclopedia of Type Strains, Phase III (KMG-III): the genomes of soil and plant-associated and newly described type strains.</title>
        <authorList>
            <person name="Whitman W."/>
        </authorList>
    </citation>
    <scope>NUCLEOTIDE SEQUENCE [LARGE SCALE GENOMIC DNA]</scope>
    <source>
        <strain evidence="3 4">MA101b</strain>
    </source>
</reference>
<protein>
    <submittedName>
        <fullName evidence="3">4-coumarate--CoA ligase (Photoactive yellow protein activation family)</fullName>
    </submittedName>
</protein>
<keyword evidence="1 3" id="KW-0436">Ligase</keyword>
<evidence type="ECO:0000256" key="1">
    <source>
        <dbReference type="ARBA" id="ARBA00022598"/>
    </source>
</evidence>
<dbReference type="RefSeq" id="WP_107959034.1">
    <property type="nucleotide sequence ID" value="NZ_QAOG01000005.1"/>
</dbReference>
<dbReference type="InterPro" id="IPR000873">
    <property type="entry name" value="AMP-dep_synth/lig_dom"/>
</dbReference>
<dbReference type="InterPro" id="IPR045851">
    <property type="entry name" value="AMP-bd_C_sf"/>
</dbReference>
<evidence type="ECO:0000313" key="3">
    <source>
        <dbReference type="EMBL" id="PTQ59264.1"/>
    </source>
</evidence>
<evidence type="ECO:0000313" key="4">
    <source>
        <dbReference type="Proteomes" id="UP000244189"/>
    </source>
</evidence>
<evidence type="ECO:0000259" key="2">
    <source>
        <dbReference type="Pfam" id="PF00501"/>
    </source>
</evidence>
<dbReference type="InterPro" id="IPR042099">
    <property type="entry name" value="ANL_N_sf"/>
</dbReference>
<proteinExistence type="predicted"/>
<dbReference type="GO" id="GO:0016874">
    <property type="term" value="F:ligase activity"/>
    <property type="evidence" value="ECO:0007669"/>
    <property type="project" value="UniProtKB-KW"/>
</dbReference>
<sequence>MTTALPALSRAAVHRIACAVVASELRRWRTTGAAPTDRDTWPEALPIGEDGLGLDSIEQLMALGALAETFGLEDSDLGREPPARVGDWIDWILRGHTAADGRMTVRTSGSTGRPKPCDHAIADLLDEAAFLATQIPGRRRVVALVPAHHLYGIIWTALLPAALGVEVVVRTIGTPFDLAPGDLVVAVPDQWRALLRLTRGFPADIVGVSSGGALDDRLAADLLADGLARLLDIYGSSETGGIALRDLPATAYTLLPRWHLLPKDKDWQLGDDRGLCHALPDHIKRIGDRGLRPTGRRDGAVQVGGHNVWPGRVAIMLRTLDGVVDAAVRLGDDGRLKAFIVRDDAADPDLLSARIDQAIADRLAGPERPKSIRFGAALPRDALGKLADWD</sequence>
<dbReference type="InterPro" id="IPR050237">
    <property type="entry name" value="ATP-dep_AMP-bd_enzyme"/>
</dbReference>
<dbReference type="Proteomes" id="UP000244189">
    <property type="component" value="Unassembled WGS sequence"/>
</dbReference>
<name>A0A2T5GIW8_9SPHN</name>
<dbReference type="EMBL" id="QAOG01000005">
    <property type="protein sequence ID" value="PTQ59264.1"/>
    <property type="molecule type" value="Genomic_DNA"/>
</dbReference>
<gene>
    <name evidence="3" type="ORF">C8J26_3006</name>
</gene>
<accession>A0A2T5GIW8</accession>